<proteinExistence type="predicted"/>
<reference evidence="1 2" key="1">
    <citation type="submission" date="2014-09" db="EMBL/GenBank/DDBJ databases">
        <authorList>
            <person name="Lapin J.S."/>
            <person name="Pope W.H."/>
            <person name="Hua J."/>
            <person name="Ford M.E."/>
            <person name="Conway J.F."/>
            <person name="Hatfull G.F."/>
            <person name="Hendrix R.W."/>
        </authorList>
    </citation>
    <scope>NUCLEOTIDE SEQUENCE [LARGE SCALE GENOMIC DNA]</scope>
</reference>
<gene>
    <name evidence="1" type="primary">605</name>
    <name evidence="1" type="ORF">PBI_121Q_605</name>
</gene>
<organism evidence="1 2">
    <name type="scientific">Escherichia phage 121Q</name>
    <dbReference type="NCBI Taxonomy" id="1555202"/>
    <lineage>
        <taxon>Viruses</taxon>
        <taxon>Duplodnaviria</taxon>
        <taxon>Heunggongvirae</taxon>
        <taxon>Uroviricota</taxon>
        <taxon>Caudoviricetes</taxon>
        <taxon>Asteriusvirus</taxon>
        <taxon>Asteriusvirus av121Q</taxon>
    </lineage>
</organism>
<sequence length="116" mass="13889">MLTVYKFNREEYLKSQYSNIEINVPYGTLVGYDESTETLYYNDDRLDYSLDSFIEDILNTHTEDMLYEEYIDHYRERMSQLHSDAPVLNITQEPSEFQPHNPFQRLIDIGLKFTIS</sequence>
<dbReference type="KEGG" id="vg:22111645"/>
<evidence type="ECO:0000313" key="2">
    <source>
        <dbReference type="Proteomes" id="UP000029889"/>
    </source>
</evidence>
<dbReference type="EMBL" id="KM507819">
    <property type="protein sequence ID" value="AIT14495.1"/>
    <property type="molecule type" value="Genomic_DNA"/>
</dbReference>
<dbReference type="RefSeq" id="YP_009102192.1">
    <property type="nucleotide sequence ID" value="NC_025447.1"/>
</dbReference>
<evidence type="ECO:0000313" key="1">
    <source>
        <dbReference type="EMBL" id="AIT14495.1"/>
    </source>
</evidence>
<protein>
    <submittedName>
        <fullName evidence="1">Uncharacterized protein</fullName>
    </submittedName>
</protein>
<dbReference type="Proteomes" id="UP000029889">
    <property type="component" value="Segment"/>
</dbReference>
<dbReference type="GeneID" id="22111645"/>
<dbReference type="OrthoDB" id="37802at10239"/>
<accession>A0A097EYL7</accession>
<keyword evidence="2" id="KW-1185">Reference proteome</keyword>
<name>A0A097EYL7_9CAUD</name>